<dbReference type="RefSeq" id="WP_006341316.1">
    <property type="nucleotide sequence ID" value="NZ_BAWW01000057.1"/>
</dbReference>
<dbReference type="AlphaFoldDB" id="A0A0C1ERB7"/>
<evidence type="ECO:0000256" key="4">
    <source>
        <dbReference type="ARBA" id="ARBA00023306"/>
    </source>
</evidence>
<organism evidence="5 6">
    <name type="scientific">Parachlamydia acanthamoebae</name>
    <dbReference type="NCBI Taxonomy" id="83552"/>
    <lineage>
        <taxon>Bacteria</taxon>
        <taxon>Pseudomonadati</taxon>
        <taxon>Chlamydiota</taxon>
        <taxon>Chlamydiia</taxon>
        <taxon>Parachlamydiales</taxon>
        <taxon>Parachlamydiaceae</taxon>
        <taxon>Parachlamydia</taxon>
    </lineage>
</organism>
<evidence type="ECO:0000256" key="2">
    <source>
        <dbReference type="ARBA" id="ARBA00022618"/>
    </source>
</evidence>
<keyword evidence="3" id="KW-0159">Chromosome partition</keyword>
<dbReference type="Proteomes" id="UP000031307">
    <property type="component" value="Unassembled WGS sequence"/>
</dbReference>
<dbReference type="NCBIfam" id="TIGR00281">
    <property type="entry name" value="SMC-Scp complex subunit ScpB"/>
    <property type="match status" value="1"/>
</dbReference>
<reference evidence="5 6" key="1">
    <citation type="journal article" date="2014" name="Mol. Biol. Evol.">
        <title>Massive expansion of Ubiquitination-related gene families within the Chlamydiae.</title>
        <authorList>
            <person name="Domman D."/>
            <person name="Collingro A."/>
            <person name="Lagkouvardos I."/>
            <person name="Gehre L."/>
            <person name="Weinmaier T."/>
            <person name="Rattei T."/>
            <person name="Subtil A."/>
            <person name="Horn M."/>
        </authorList>
    </citation>
    <scope>NUCLEOTIDE SEQUENCE [LARGE SCALE GENOMIC DNA]</scope>
    <source>
        <strain evidence="5 6">OEW1</strain>
    </source>
</reference>
<dbReference type="OMA" id="PGHPKLY"/>
<dbReference type="InterPro" id="IPR005234">
    <property type="entry name" value="ScpB_csome_segregation"/>
</dbReference>
<dbReference type="EMBL" id="JSAM01000011">
    <property type="protein sequence ID" value="KIA78629.1"/>
    <property type="molecule type" value="Genomic_DNA"/>
</dbReference>
<dbReference type="InterPro" id="IPR036390">
    <property type="entry name" value="WH_DNA-bd_sf"/>
</dbReference>
<keyword evidence="2" id="KW-0132">Cell division</keyword>
<evidence type="ECO:0000256" key="3">
    <source>
        <dbReference type="ARBA" id="ARBA00022829"/>
    </source>
</evidence>
<keyword evidence="1" id="KW-0963">Cytoplasm</keyword>
<dbReference type="PATRIC" id="fig|83552.4.peg.154"/>
<dbReference type="PIRSF" id="PIRSF019345">
    <property type="entry name" value="ScpB"/>
    <property type="match status" value="1"/>
</dbReference>
<gene>
    <name evidence="5" type="primary">scpB</name>
    <name evidence="5" type="ORF">DB43_DQ00110</name>
</gene>
<dbReference type="Gene3D" id="1.10.10.10">
    <property type="entry name" value="Winged helix-like DNA-binding domain superfamily/Winged helix DNA-binding domain"/>
    <property type="match status" value="2"/>
</dbReference>
<dbReference type="GO" id="GO:0051304">
    <property type="term" value="P:chromosome separation"/>
    <property type="evidence" value="ECO:0007669"/>
    <property type="project" value="InterPro"/>
</dbReference>
<evidence type="ECO:0000313" key="6">
    <source>
        <dbReference type="Proteomes" id="UP000031307"/>
    </source>
</evidence>
<evidence type="ECO:0000313" key="5">
    <source>
        <dbReference type="EMBL" id="KIA78629.1"/>
    </source>
</evidence>
<sequence>MTNEINLFESTLETCLINTSRVEAAKAAEEKYDRDQQLQMRRKIKQILEALLFASSETVSFNKMREIIETFYPIKPRMLREIIEQLQEEYISQGRAFRLEEIAQGFVLRSCEEYAPYIQMLFRHKKSEKLSQAAAEVLAIIAYRQPITRPQIDAIRGVDSSGTLVNLLERELIEAVGKLEAPGRPTLYAITQNFLTYFGLRDLKDLPQLDLGAKR</sequence>
<evidence type="ECO:0000256" key="1">
    <source>
        <dbReference type="ARBA" id="ARBA00022490"/>
    </source>
</evidence>
<accession>A0A0C1ERB7</accession>
<dbReference type="GO" id="GO:0051301">
    <property type="term" value="P:cell division"/>
    <property type="evidence" value="ECO:0007669"/>
    <property type="project" value="UniProtKB-KW"/>
</dbReference>
<dbReference type="Pfam" id="PF04079">
    <property type="entry name" value="SMC_ScpB"/>
    <property type="match status" value="1"/>
</dbReference>
<name>A0A0C1ERB7_9BACT</name>
<comment type="caution">
    <text evidence="5">The sequence shown here is derived from an EMBL/GenBank/DDBJ whole genome shotgun (WGS) entry which is preliminary data.</text>
</comment>
<dbReference type="PANTHER" id="PTHR34298:SF2">
    <property type="entry name" value="SEGREGATION AND CONDENSATION PROTEIN B"/>
    <property type="match status" value="1"/>
</dbReference>
<keyword evidence="4" id="KW-0131">Cell cycle</keyword>
<dbReference type="SUPFAM" id="SSF46785">
    <property type="entry name" value="Winged helix' DNA-binding domain"/>
    <property type="match status" value="2"/>
</dbReference>
<protein>
    <submittedName>
        <fullName evidence="5">Segregation and condensation protein B</fullName>
    </submittedName>
</protein>
<dbReference type="InterPro" id="IPR036388">
    <property type="entry name" value="WH-like_DNA-bd_sf"/>
</dbReference>
<proteinExistence type="predicted"/>
<dbReference type="PANTHER" id="PTHR34298">
    <property type="entry name" value="SEGREGATION AND CONDENSATION PROTEIN B"/>
    <property type="match status" value="1"/>
</dbReference>